<keyword evidence="4" id="KW-1185">Reference proteome</keyword>
<protein>
    <recommendedName>
        <fullName evidence="2">Ice-binding protein C-terminal domain-containing protein</fullName>
    </recommendedName>
</protein>
<dbReference type="OrthoDB" id="6365843at2"/>
<comment type="caution">
    <text evidence="3">The sequence shown here is derived from an EMBL/GenBank/DDBJ whole genome shotgun (WGS) entry which is preliminary data.</text>
</comment>
<evidence type="ECO:0000313" key="4">
    <source>
        <dbReference type="Proteomes" id="UP000301751"/>
    </source>
</evidence>
<dbReference type="AlphaFoldDB" id="A0A480ASX2"/>
<sequence length="210" mass="20849">MHTTAKTFARTLAIATLAAASLTAHAGKPANPGKGHGVGHGGSNVTLGACQLTDLSVAATACAGYVGGNDSAGELAALVGGTSWQGLSLASLTAYKDSNIGSGSTVAVFDAARTTLDESRGTLSFLQHIGGPFIITLKGGNEVAAYLMGPGVTAGTVINFDIPDVQSAGLSHATVWAAASDIAAPVPEPETYALMLVGLAAVGFVARRRA</sequence>
<dbReference type="EMBL" id="BJCL01000010">
    <property type="protein sequence ID" value="GCL64634.1"/>
    <property type="molecule type" value="Genomic_DNA"/>
</dbReference>
<name>A0A480ASX2_9BURK</name>
<reference evidence="4" key="1">
    <citation type="submission" date="2019-03" db="EMBL/GenBank/DDBJ databases">
        <title>Aquabacterium pictum sp.nov., the first bacteriochlorophyll a-containing freshwater bacterium in the genus Aquabacterium of the class Betaproteobacteria.</title>
        <authorList>
            <person name="Hirose S."/>
            <person name="Tank M."/>
            <person name="Hara E."/>
            <person name="Tamaki H."/>
            <person name="Takaichi S."/>
            <person name="Haruta S."/>
            <person name="Hanada S."/>
        </authorList>
    </citation>
    <scope>NUCLEOTIDE SEQUENCE [LARGE SCALE GENOMIC DNA]</scope>
    <source>
        <strain evidence="4">W35</strain>
    </source>
</reference>
<evidence type="ECO:0000256" key="1">
    <source>
        <dbReference type="SAM" id="SignalP"/>
    </source>
</evidence>
<dbReference type="RefSeq" id="WP_137734357.1">
    <property type="nucleotide sequence ID" value="NZ_BJCL01000010.1"/>
</dbReference>
<feature type="domain" description="Ice-binding protein C-terminal" evidence="2">
    <location>
        <begin position="185"/>
        <end position="209"/>
    </location>
</feature>
<feature type="chain" id="PRO_5019751982" description="Ice-binding protein C-terminal domain-containing protein" evidence="1">
    <location>
        <begin position="27"/>
        <end position="210"/>
    </location>
</feature>
<feature type="signal peptide" evidence="1">
    <location>
        <begin position="1"/>
        <end position="26"/>
    </location>
</feature>
<accession>A0A480ASX2</accession>
<keyword evidence="1" id="KW-0732">Signal</keyword>
<evidence type="ECO:0000313" key="3">
    <source>
        <dbReference type="EMBL" id="GCL64634.1"/>
    </source>
</evidence>
<dbReference type="InterPro" id="IPR013424">
    <property type="entry name" value="Ice-binding_C"/>
</dbReference>
<gene>
    <name evidence="3" type="ORF">AQPW35_37150</name>
</gene>
<organism evidence="3 4">
    <name type="scientific">Pseudaquabacterium pictum</name>
    <dbReference type="NCBI Taxonomy" id="2315236"/>
    <lineage>
        <taxon>Bacteria</taxon>
        <taxon>Pseudomonadati</taxon>
        <taxon>Pseudomonadota</taxon>
        <taxon>Betaproteobacteria</taxon>
        <taxon>Burkholderiales</taxon>
        <taxon>Sphaerotilaceae</taxon>
        <taxon>Pseudaquabacterium</taxon>
    </lineage>
</organism>
<dbReference type="Pfam" id="PF07589">
    <property type="entry name" value="PEP-CTERM"/>
    <property type="match status" value="1"/>
</dbReference>
<dbReference type="NCBIfam" id="TIGR02595">
    <property type="entry name" value="PEP_CTERM"/>
    <property type="match status" value="1"/>
</dbReference>
<dbReference type="Proteomes" id="UP000301751">
    <property type="component" value="Unassembled WGS sequence"/>
</dbReference>
<proteinExistence type="predicted"/>
<evidence type="ECO:0000259" key="2">
    <source>
        <dbReference type="Pfam" id="PF07589"/>
    </source>
</evidence>